<feature type="transmembrane region" description="Helical" evidence="12">
    <location>
        <begin position="367"/>
        <end position="390"/>
    </location>
</feature>
<feature type="domain" description="G-protein coupled receptors family 1 profile" evidence="13">
    <location>
        <begin position="383"/>
        <end position="632"/>
    </location>
</feature>
<keyword evidence="9 12" id="KW-0472">Membrane</keyword>
<evidence type="ECO:0000256" key="1">
    <source>
        <dbReference type="ARBA" id="ARBA00003929"/>
    </source>
</evidence>
<evidence type="ECO:0000256" key="11">
    <source>
        <dbReference type="RuleBase" id="RU000688"/>
    </source>
</evidence>
<keyword evidence="4" id="KW-0716">Sensory transduction</keyword>
<keyword evidence="10 11" id="KW-0807">Transducer</keyword>
<evidence type="ECO:0000313" key="14">
    <source>
        <dbReference type="EMBL" id="CAI9170293.1"/>
    </source>
</evidence>
<dbReference type="PROSITE" id="PS50262">
    <property type="entry name" value="G_PROTEIN_RECEP_F1_2"/>
    <property type="match status" value="2"/>
</dbReference>
<evidence type="ECO:0000256" key="3">
    <source>
        <dbReference type="ARBA" id="ARBA00022475"/>
    </source>
</evidence>
<dbReference type="CDD" id="cd15947">
    <property type="entry name" value="7tmA_OR2B-like"/>
    <property type="match status" value="2"/>
</dbReference>
<evidence type="ECO:0000256" key="12">
    <source>
        <dbReference type="SAM" id="Phobius"/>
    </source>
</evidence>
<proteinExistence type="inferred from homology"/>
<feature type="transmembrane region" description="Helical" evidence="12">
    <location>
        <begin position="402"/>
        <end position="423"/>
    </location>
</feature>
<feature type="transmembrane region" description="Helical" evidence="12">
    <location>
        <begin position="543"/>
        <end position="563"/>
    </location>
</feature>
<evidence type="ECO:0000256" key="2">
    <source>
        <dbReference type="ARBA" id="ARBA00004651"/>
    </source>
</evidence>
<accession>A0ABN8Z9U4</accession>
<feature type="domain" description="G-protein coupled receptors family 1 profile" evidence="13">
    <location>
        <begin position="33"/>
        <end position="289"/>
    </location>
</feature>
<keyword evidence="6" id="KW-0552">Olfaction</keyword>
<evidence type="ECO:0000256" key="4">
    <source>
        <dbReference type="ARBA" id="ARBA00022606"/>
    </source>
</evidence>
<dbReference type="PROSITE" id="PS00237">
    <property type="entry name" value="G_PROTEIN_RECEP_F1_1"/>
    <property type="match status" value="2"/>
</dbReference>
<keyword evidence="7 12" id="KW-1133">Transmembrane helix</keyword>
<feature type="transmembrane region" description="Helical" evidence="12">
    <location>
        <begin position="615"/>
        <end position="634"/>
    </location>
</feature>
<reference evidence="14" key="1">
    <citation type="submission" date="2023-04" db="EMBL/GenBank/DDBJ databases">
        <authorList>
            <consortium name="ELIXIR-Norway"/>
        </authorList>
    </citation>
    <scope>NUCLEOTIDE SEQUENCE [LARGE SCALE GENOMIC DNA]</scope>
</reference>
<keyword evidence="11" id="KW-0675">Receptor</keyword>
<evidence type="ECO:0000256" key="6">
    <source>
        <dbReference type="ARBA" id="ARBA00022725"/>
    </source>
</evidence>
<feature type="transmembrane region" description="Helical" evidence="12">
    <location>
        <begin position="143"/>
        <end position="167"/>
    </location>
</feature>
<keyword evidence="5 11" id="KW-0812">Transmembrane</keyword>
<evidence type="ECO:0000256" key="10">
    <source>
        <dbReference type="ARBA" id="ARBA00023224"/>
    </source>
</evidence>
<dbReference type="PRINTS" id="PR00237">
    <property type="entry name" value="GPCRRHODOPSN"/>
</dbReference>
<organism evidence="14 15">
    <name type="scientific">Rangifer tarandus platyrhynchus</name>
    <name type="common">Svalbard reindeer</name>
    <dbReference type="NCBI Taxonomy" id="3082113"/>
    <lineage>
        <taxon>Eukaryota</taxon>
        <taxon>Metazoa</taxon>
        <taxon>Chordata</taxon>
        <taxon>Craniata</taxon>
        <taxon>Vertebrata</taxon>
        <taxon>Euteleostomi</taxon>
        <taxon>Mammalia</taxon>
        <taxon>Eutheria</taxon>
        <taxon>Laurasiatheria</taxon>
        <taxon>Artiodactyla</taxon>
        <taxon>Ruminantia</taxon>
        <taxon>Pecora</taxon>
        <taxon>Cervidae</taxon>
        <taxon>Odocoileinae</taxon>
        <taxon>Rangifer</taxon>
    </lineage>
</organism>
<dbReference type="InterPro" id="IPR000276">
    <property type="entry name" value="GPCR_Rhodpsn"/>
</dbReference>
<feature type="transmembrane region" description="Helical" evidence="12">
    <location>
        <begin position="199"/>
        <end position="225"/>
    </location>
</feature>
<feature type="transmembrane region" description="Helical" evidence="12">
    <location>
        <begin position="482"/>
        <end position="500"/>
    </location>
</feature>
<sequence length="656" mass="73218">MMEIANVSFPEVFILLGFSERPSLEPILFIFVLGVYVVSVLGNGIIIVVSCMDLHSPMYIFLSHLSFLDLCYTTTTVPQMLVNMGSSSKTISYSGCTVQYAIFHWLGCTECIVLAAMALDRYVAICEPLRYTIIMHRPLCQQLVAVAWLSGFGNSLVQVILTVQLPFCGQQVLNNFFCEVPAMIKLSCTDTAVNDTTLAVLVAFFVLVPLALILLSYGFIARAVLRIQSSKGRHKAFGTCSSHLVVVSLFYLPAIYMYLQPPSRYSQEQGKFISLFYSIITPTLNPFIYTLRNKDVKAFLSNLPPHPPCGLTIWCMTRVFPSTPDLHLFTDPNEGDENGWALDGHVNGTIPDDFILLGFSDNPSLEMTLFVTVCISYMVTLVGNTTIILLFHLDPHLHTPMYFFLTNLSILDLCFTTSCIPQMLVHLGGPDKTISYLGCAVQLYIFLGLGAAECVLLLVMAFDRYVAVCRPLHYTVIMQPHVCHKLAFSVWASGIFGTLVQSPTTMKLPFCHHHRVDDFVCEVPALIRLACGDTHSNELQISVIGSVFLMVPLLLILISYGHITQTVLAIQSHEGRRKAFQTCSSHLVVVFLFYCTGSAVYIQPRSHFSQKGGKFLTLFYTVVTPTLNPLIYTLRNKDMKGALKRLFWKDRASNVQ</sequence>
<comment type="similarity">
    <text evidence="11">Belongs to the G-protein coupled receptor 1 family.</text>
</comment>
<evidence type="ECO:0000256" key="5">
    <source>
        <dbReference type="ARBA" id="ARBA00022692"/>
    </source>
</evidence>
<comment type="function">
    <text evidence="1">Putative odorant or sperm cell receptor.</text>
</comment>
<feature type="transmembrane region" description="Helical" evidence="12">
    <location>
        <begin position="61"/>
        <end position="82"/>
    </location>
</feature>
<keyword evidence="3" id="KW-1003">Cell membrane</keyword>
<feature type="transmembrane region" description="Helical" evidence="12">
    <location>
        <begin position="102"/>
        <end position="123"/>
    </location>
</feature>
<protein>
    <recommendedName>
        <fullName evidence="13">G-protein coupled receptors family 1 profile domain-containing protein</fullName>
    </recommendedName>
</protein>
<feature type="transmembrane region" description="Helical" evidence="12">
    <location>
        <begin position="27"/>
        <end position="49"/>
    </location>
</feature>
<keyword evidence="15" id="KW-1185">Reference proteome</keyword>
<evidence type="ECO:0000256" key="9">
    <source>
        <dbReference type="ARBA" id="ARBA00023136"/>
    </source>
</evidence>
<gene>
    <name evidence="14" type="ORF">MRATA1EN1_LOCUS19255</name>
</gene>
<feature type="transmembrane region" description="Helical" evidence="12">
    <location>
        <begin position="584"/>
        <end position="603"/>
    </location>
</feature>
<dbReference type="Pfam" id="PF13853">
    <property type="entry name" value="7tm_4"/>
    <property type="match status" value="2"/>
</dbReference>
<name>A0ABN8Z9U4_RANTA</name>
<comment type="subcellular location">
    <subcellularLocation>
        <location evidence="2">Cell membrane</location>
        <topology evidence="2">Multi-pass membrane protein</topology>
    </subcellularLocation>
</comment>
<evidence type="ECO:0000256" key="7">
    <source>
        <dbReference type="ARBA" id="ARBA00022989"/>
    </source>
</evidence>
<dbReference type="Gene3D" id="1.20.1070.10">
    <property type="entry name" value="Rhodopsin 7-helix transmembrane proteins"/>
    <property type="match status" value="2"/>
</dbReference>
<evidence type="ECO:0000313" key="15">
    <source>
        <dbReference type="Proteomes" id="UP001176941"/>
    </source>
</evidence>
<keyword evidence="8 11" id="KW-0297">G-protein coupled receptor</keyword>
<dbReference type="InterPro" id="IPR017452">
    <property type="entry name" value="GPCR_Rhodpsn_7TM"/>
</dbReference>
<dbReference type="PRINTS" id="PR00245">
    <property type="entry name" value="OLFACTORYR"/>
</dbReference>
<evidence type="ECO:0000256" key="8">
    <source>
        <dbReference type="ARBA" id="ARBA00023040"/>
    </source>
</evidence>
<dbReference type="InterPro" id="IPR000725">
    <property type="entry name" value="Olfact_rcpt"/>
</dbReference>
<dbReference type="Proteomes" id="UP001176941">
    <property type="component" value="Chromosome 3"/>
</dbReference>
<feature type="transmembrane region" description="Helical" evidence="12">
    <location>
        <begin position="443"/>
        <end position="462"/>
    </location>
</feature>
<evidence type="ECO:0000259" key="13">
    <source>
        <dbReference type="PROSITE" id="PS50262"/>
    </source>
</evidence>
<dbReference type="PANTHER" id="PTHR26453">
    <property type="entry name" value="OLFACTORY RECEPTOR"/>
    <property type="match status" value="1"/>
</dbReference>
<dbReference type="SUPFAM" id="SSF81321">
    <property type="entry name" value="Family A G protein-coupled receptor-like"/>
    <property type="match status" value="2"/>
</dbReference>
<feature type="transmembrane region" description="Helical" evidence="12">
    <location>
        <begin position="237"/>
        <end position="259"/>
    </location>
</feature>
<dbReference type="EMBL" id="OX459939">
    <property type="protein sequence ID" value="CAI9170293.1"/>
    <property type="molecule type" value="Genomic_DNA"/>
</dbReference>